<dbReference type="EMBL" id="JAUZQC010000014">
    <property type="protein sequence ID" value="KAK5859964.1"/>
    <property type="molecule type" value="Genomic_DNA"/>
</dbReference>
<sequence length="137" mass="14363">MLRCLLLGSPQKLVFFSVFSQPTTCPRRIHTWGIRQEGESASASAAALDASIETVLRGRQEEEESGPLWISKRKGAGCFSRPPSVCLSVSRSGSRENGGAAVARMLGVGGDIISIISSGGGGGGGALMDHYKPSRDK</sequence>
<dbReference type="AlphaFoldDB" id="A0AAN8AKX5"/>
<keyword evidence="2" id="KW-1185">Reference proteome</keyword>
<comment type="caution">
    <text evidence="1">The sequence shown here is derived from an EMBL/GenBank/DDBJ whole genome shotgun (WGS) entry which is preliminary data.</text>
</comment>
<protein>
    <submittedName>
        <fullName evidence="1">Uncharacterized protein</fullName>
    </submittedName>
</protein>
<dbReference type="Proteomes" id="UP001346869">
    <property type="component" value="Unassembled WGS sequence"/>
</dbReference>
<gene>
    <name evidence="1" type="ORF">PBY51_021478</name>
</gene>
<reference evidence="1 2" key="1">
    <citation type="journal article" date="2023" name="Genes (Basel)">
        <title>Chromosome-Level Genome Assembly and Circadian Gene Repertoire of the Patagonia Blennie Eleginops maclovinus-The Closest Ancestral Proxy of Antarctic Cryonotothenioids.</title>
        <authorList>
            <person name="Cheng C.C."/>
            <person name="Rivera-Colon A.G."/>
            <person name="Minhas B.F."/>
            <person name="Wilson L."/>
            <person name="Rayamajhi N."/>
            <person name="Vargas-Chacoff L."/>
            <person name="Catchen J.M."/>
        </authorList>
    </citation>
    <scope>NUCLEOTIDE SEQUENCE [LARGE SCALE GENOMIC DNA]</scope>
    <source>
        <strain evidence="1">JMC-PN-2008</strain>
    </source>
</reference>
<evidence type="ECO:0000313" key="2">
    <source>
        <dbReference type="Proteomes" id="UP001346869"/>
    </source>
</evidence>
<proteinExistence type="predicted"/>
<evidence type="ECO:0000313" key="1">
    <source>
        <dbReference type="EMBL" id="KAK5859964.1"/>
    </source>
</evidence>
<organism evidence="1 2">
    <name type="scientific">Eleginops maclovinus</name>
    <name type="common">Patagonian blennie</name>
    <name type="synonym">Eleginus maclovinus</name>
    <dbReference type="NCBI Taxonomy" id="56733"/>
    <lineage>
        <taxon>Eukaryota</taxon>
        <taxon>Metazoa</taxon>
        <taxon>Chordata</taxon>
        <taxon>Craniata</taxon>
        <taxon>Vertebrata</taxon>
        <taxon>Euteleostomi</taxon>
        <taxon>Actinopterygii</taxon>
        <taxon>Neopterygii</taxon>
        <taxon>Teleostei</taxon>
        <taxon>Neoteleostei</taxon>
        <taxon>Acanthomorphata</taxon>
        <taxon>Eupercaria</taxon>
        <taxon>Perciformes</taxon>
        <taxon>Notothenioidei</taxon>
        <taxon>Eleginopidae</taxon>
        <taxon>Eleginops</taxon>
    </lineage>
</organism>
<reference evidence="1 2" key="2">
    <citation type="journal article" date="2023" name="Mol. Biol. Evol.">
        <title>Genomics of Secondarily Temperate Adaptation in the Only Non-Antarctic Icefish.</title>
        <authorList>
            <person name="Rivera-Colon A.G."/>
            <person name="Rayamajhi N."/>
            <person name="Minhas B.F."/>
            <person name="Madrigal G."/>
            <person name="Bilyk K.T."/>
            <person name="Yoon V."/>
            <person name="Hune M."/>
            <person name="Gregory S."/>
            <person name="Cheng C.H.C."/>
            <person name="Catchen J.M."/>
        </authorList>
    </citation>
    <scope>NUCLEOTIDE SEQUENCE [LARGE SCALE GENOMIC DNA]</scope>
    <source>
        <strain evidence="1">JMC-PN-2008</strain>
    </source>
</reference>
<name>A0AAN8AKX5_ELEMC</name>
<accession>A0AAN8AKX5</accession>